<comment type="subcellular location">
    <subcellularLocation>
        <location evidence="1">Cell envelope</location>
    </subcellularLocation>
</comment>
<evidence type="ECO:0000256" key="4">
    <source>
        <dbReference type="ARBA" id="ARBA00022496"/>
    </source>
</evidence>
<keyword evidence="4" id="KW-0410">Iron transport</keyword>
<evidence type="ECO:0000256" key="2">
    <source>
        <dbReference type="ARBA" id="ARBA00008814"/>
    </source>
</evidence>
<evidence type="ECO:0000256" key="5">
    <source>
        <dbReference type="ARBA" id="ARBA00022729"/>
    </source>
</evidence>
<name>A0A1G7ZBT4_9HYPH</name>
<evidence type="ECO:0000313" key="9">
    <source>
        <dbReference type="Proteomes" id="UP000199495"/>
    </source>
</evidence>
<evidence type="ECO:0000256" key="1">
    <source>
        <dbReference type="ARBA" id="ARBA00004196"/>
    </source>
</evidence>
<dbReference type="PANTHER" id="PTHR30532:SF24">
    <property type="entry name" value="FERRIC ENTEROBACTIN-BINDING PERIPLASMIC PROTEIN FEPB"/>
    <property type="match status" value="1"/>
</dbReference>
<dbReference type="Gene3D" id="3.40.50.1980">
    <property type="entry name" value="Nitrogenase molybdenum iron protein domain"/>
    <property type="match status" value="2"/>
</dbReference>
<reference evidence="8 9" key="1">
    <citation type="submission" date="2016-10" db="EMBL/GenBank/DDBJ databases">
        <authorList>
            <person name="de Groot N.N."/>
        </authorList>
    </citation>
    <scope>NUCLEOTIDE SEQUENCE [LARGE SCALE GENOMIC DNA]</scope>
    <source>
        <strain evidence="8 9">CGMCC 1.10267</strain>
    </source>
</reference>
<keyword evidence="5 6" id="KW-0732">Signal</keyword>
<dbReference type="InterPro" id="IPR002491">
    <property type="entry name" value="ABC_transptr_periplasmic_BD"/>
</dbReference>
<dbReference type="PANTHER" id="PTHR30532">
    <property type="entry name" value="IRON III DICITRATE-BINDING PERIPLASMIC PROTEIN"/>
    <property type="match status" value="1"/>
</dbReference>
<evidence type="ECO:0000256" key="6">
    <source>
        <dbReference type="SAM" id="SignalP"/>
    </source>
</evidence>
<protein>
    <submittedName>
        <fullName evidence="8">Iron complex transport system substrate-binding protein</fullName>
    </submittedName>
</protein>
<dbReference type="InterPro" id="IPR051313">
    <property type="entry name" value="Bact_iron-sidero_bind"/>
</dbReference>
<feature type="signal peptide" evidence="6">
    <location>
        <begin position="1"/>
        <end position="23"/>
    </location>
</feature>
<comment type="similarity">
    <text evidence="2">Belongs to the bacterial solute-binding protein 8 family.</text>
</comment>
<evidence type="ECO:0000259" key="7">
    <source>
        <dbReference type="PROSITE" id="PS50983"/>
    </source>
</evidence>
<evidence type="ECO:0000313" key="8">
    <source>
        <dbReference type="EMBL" id="SDH05986.1"/>
    </source>
</evidence>
<accession>A0A1G7ZBT4</accession>
<dbReference type="Proteomes" id="UP000199495">
    <property type="component" value="Unassembled WGS sequence"/>
</dbReference>
<feature type="domain" description="Fe/B12 periplasmic-binding" evidence="7">
    <location>
        <begin position="46"/>
        <end position="304"/>
    </location>
</feature>
<keyword evidence="3" id="KW-0813">Transport</keyword>
<dbReference type="PROSITE" id="PS50983">
    <property type="entry name" value="FE_B12_PBP"/>
    <property type="match status" value="1"/>
</dbReference>
<dbReference type="SUPFAM" id="SSF53807">
    <property type="entry name" value="Helical backbone' metal receptor"/>
    <property type="match status" value="1"/>
</dbReference>
<organism evidence="8 9">
    <name type="scientific">Pelagibacterium luteolum</name>
    <dbReference type="NCBI Taxonomy" id="440168"/>
    <lineage>
        <taxon>Bacteria</taxon>
        <taxon>Pseudomonadati</taxon>
        <taxon>Pseudomonadota</taxon>
        <taxon>Alphaproteobacteria</taxon>
        <taxon>Hyphomicrobiales</taxon>
        <taxon>Devosiaceae</taxon>
        <taxon>Pelagibacterium</taxon>
    </lineage>
</organism>
<dbReference type="STRING" id="440168.SAMN04487974_1192"/>
<dbReference type="GO" id="GO:0030288">
    <property type="term" value="C:outer membrane-bounded periplasmic space"/>
    <property type="evidence" value="ECO:0007669"/>
    <property type="project" value="TreeGrafter"/>
</dbReference>
<dbReference type="EMBL" id="FNCS01000019">
    <property type="protein sequence ID" value="SDH05986.1"/>
    <property type="molecule type" value="Genomic_DNA"/>
</dbReference>
<dbReference type="GO" id="GO:1901678">
    <property type="term" value="P:iron coordination entity transport"/>
    <property type="evidence" value="ECO:0007669"/>
    <property type="project" value="UniProtKB-ARBA"/>
</dbReference>
<feature type="chain" id="PRO_5011747036" evidence="6">
    <location>
        <begin position="24"/>
        <end position="304"/>
    </location>
</feature>
<sequence>MAIVFRILFALCVGLSATHVGHAQDVFPVTVEHALGTTTIEDVPERVVALMDRDVDTLLALGVVPVGIRSWYNFEDGAGPWSAPLLEGHSPEVWLGRELNFEAIAATEPDLIVFASSGGDRAEYERLSQIAPTLSLPKGESPWGSTTTATTLLIAEALGRRDEGQALIDGLETYLAGIKAENPQFAGHTANYLDVHAGGLTYYAQTQFINKTLYDLGFSPVPAVLDMPADESYVTVTAEEARLADADILLIYPFGSTRDEILAANPTLDTLEAFQTGGAILLPDLAFSQASVLSIPYALERHPS</sequence>
<evidence type="ECO:0000256" key="3">
    <source>
        <dbReference type="ARBA" id="ARBA00022448"/>
    </source>
</evidence>
<dbReference type="AlphaFoldDB" id="A0A1G7ZBT4"/>
<gene>
    <name evidence="8" type="ORF">SAMN04487974_1192</name>
</gene>
<dbReference type="Pfam" id="PF01497">
    <property type="entry name" value="Peripla_BP_2"/>
    <property type="match status" value="1"/>
</dbReference>
<keyword evidence="4" id="KW-0406">Ion transport</keyword>
<keyword evidence="4" id="KW-0408">Iron</keyword>
<proteinExistence type="inferred from homology"/>
<dbReference type="OrthoDB" id="1846031at2"/>
<dbReference type="RefSeq" id="WP_090598683.1">
    <property type="nucleotide sequence ID" value="NZ_FNCS01000019.1"/>
</dbReference>
<keyword evidence="9" id="KW-1185">Reference proteome</keyword>